<dbReference type="InterPro" id="IPR006531">
    <property type="entry name" value="Gp5/Vgr_OB"/>
</dbReference>
<protein>
    <submittedName>
        <fullName evidence="6">Type VI secretion system tip protein VgrG</fullName>
    </submittedName>
</protein>
<evidence type="ECO:0000259" key="4">
    <source>
        <dbReference type="Pfam" id="PF04717"/>
    </source>
</evidence>
<dbReference type="InterPro" id="IPR050708">
    <property type="entry name" value="T6SS_VgrG/RHS"/>
</dbReference>
<feature type="domain" description="Gp5/Type VI secretion system Vgr C-terminal trimerisation" evidence="5">
    <location>
        <begin position="478"/>
        <end position="589"/>
    </location>
</feature>
<keyword evidence="3" id="KW-0964">Secreted</keyword>
<dbReference type="Proteomes" id="UP001166191">
    <property type="component" value="Unassembled WGS sequence"/>
</dbReference>
<dbReference type="Pfam" id="PF04717">
    <property type="entry name" value="Phage_base_V"/>
    <property type="match status" value="1"/>
</dbReference>
<name>A0ABS6AMU2_9RHOB</name>
<comment type="subcellular location">
    <subcellularLocation>
        <location evidence="1">Secreted</location>
    </subcellularLocation>
</comment>
<dbReference type="InterPro" id="IPR017847">
    <property type="entry name" value="T6SS_RhsGE_Vgr_subset"/>
</dbReference>
<dbReference type="InterPro" id="IPR054030">
    <property type="entry name" value="Gp5_Vgr_C"/>
</dbReference>
<dbReference type="NCBIfam" id="TIGR03361">
    <property type="entry name" value="VI_Rhs_Vgr"/>
    <property type="match status" value="1"/>
</dbReference>
<accession>A0ABS6AMU2</accession>
<sequence>MVDFKGLVFMAMRGHDSLSRCFEFDISAISGSPDISADDLLGQPLSLTLHADPNRPERPRFFHGIVDGFRFAGSDDEGHWLYHLIVRPRLWLLGKATDNRIFQQMTVIDIVSEVLDQHGCSDYLWDLNRKPPPREYCVQYGESDLDFVQRLLEHEGIFYYFRFEEDKHTLVLSDNLDLLEPAPEYDALKLRESRTGHASGIGVIAGFSRLDSIVSGSHDLCDYDFEKPSADLTARFQNTLNHSDRARYSYPGNYVELGRGDALSKLRNQEDQSHAHVITALSTAPGPASGNIFALKESPRESENDTYAVERVEYDIRGLRLRTRTRGTEQPAGQSLSMQANLAREAQGGGFSALYTLVPISTTYQPSRLTPRPIMKGPQTAVVVGPGGEEIYTDKYSRVKVQFHWDRKGQRDENTTCFIRVSSAWAGSGWGFIQIPRIGQEVIVDFLEGDPDQPIITGRVYNAEQMPPYALPGSATQSGWKSNSSPGGGGWNELRFEDKKGSEEVYFQAEKDHNELVKNNESRHIGNDFSEEVVRDATQWVGHDRTESVDNNKSTTVGVNRTVSIGNNDDETVGNNRSLTVGTNETISVGSNSTETIGVNHSQSVGSNQTIVVGIARSDTVGAAETRVVGAAQTNTIGAARAVTVGAEQQHVIADDDGWTVGSNQTISVGSDRSLDVGKNSTLNVGENSTITIGKSASESIGEDLAVKAGKSILIEAGDSIVLKCGSAAIAMKKDGTITIEGKDITTKGSGKINVKADSDVTIKGSKINQN</sequence>
<comment type="caution">
    <text evidence="6">The sequence shown here is derived from an EMBL/GenBank/DDBJ whole genome shotgun (WGS) entry which is preliminary data.</text>
</comment>
<dbReference type="Pfam" id="PF22178">
    <property type="entry name" value="Gp5_trimer_C"/>
    <property type="match status" value="2"/>
</dbReference>
<feature type="domain" description="Gp5/Type VI secretion system Vgr protein OB-fold" evidence="4">
    <location>
        <begin position="394"/>
        <end position="461"/>
    </location>
</feature>
<dbReference type="PANTHER" id="PTHR32305:SF15">
    <property type="entry name" value="PROTEIN RHSA-RELATED"/>
    <property type="match status" value="1"/>
</dbReference>
<evidence type="ECO:0000256" key="1">
    <source>
        <dbReference type="ARBA" id="ARBA00004613"/>
    </source>
</evidence>
<evidence type="ECO:0000256" key="3">
    <source>
        <dbReference type="ARBA" id="ARBA00022525"/>
    </source>
</evidence>
<dbReference type="InterPro" id="IPR006533">
    <property type="entry name" value="T6SS_Vgr_RhsGE"/>
</dbReference>
<proteinExistence type="inferred from homology"/>
<dbReference type="Pfam" id="PF05954">
    <property type="entry name" value="Phage_GPD"/>
    <property type="match status" value="1"/>
</dbReference>
<gene>
    <name evidence="6" type="primary">VgrG</name>
    <name evidence="6" type="ORF">KNW02_15445</name>
</gene>
<dbReference type="EMBL" id="JAHKNG010000033">
    <property type="protein sequence ID" value="MBU3031511.1"/>
    <property type="molecule type" value="Genomic_DNA"/>
</dbReference>
<evidence type="ECO:0000256" key="2">
    <source>
        <dbReference type="ARBA" id="ARBA00005558"/>
    </source>
</evidence>
<organism evidence="6 7">
    <name type="scientific">Paracoccus marinaquae</name>
    <dbReference type="NCBI Taxonomy" id="2841926"/>
    <lineage>
        <taxon>Bacteria</taxon>
        <taxon>Pseudomonadati</taxon>
        <taxon>Pseudomonadota</taxon>
        <taxon>Alphaproteobacteria</taxon>
        <taxon>Rhodobacterales</taxon>
        <taxon>Paracoccaceae</taxon>
        <taxon>Paracoccus</taxon>
    </lineage>
</organism>
<reference evidence="6" key="1">
    <citation type="submission" date="2021-06" db="EMBL/GenBank/DDBJ databases">
        <title>Paracoccus bacterium XHP0099 sp. nov., isolated from the surface waters of the Yellow Sea.</title>
        <authorList>
            <person name="Xue H."/>
            <person name="Zhang D."/>
        </authorList>
    </citation>
    <scope>NUCLEOTIDE SEQUENCE</scope>
    <source>
        <strain evidence="6">XHP0099</strain>
    </source>
</reference>
<evidence type="ECO:0000259" key="5">
    <source>
        <dbReference type="Pfam" id="PF22178"/>
    </source>
</evidence>
<feature type="domain" description="Gp5/Type VI secretion system Vgr C-terminal trimerisation" evidence="5">
    <location>
        <begin position="649"/>
        <end position="718"/>
    </location>
</feature>
<evidence type="ECO:0000313" key="7">
    <source>
        <dbReference type="Proteomes" id="UP001166191"/>
    </source>
</evidence>
<keyword evidence="7" id="KW-1185">Reference proteome</keyword>
<dbReference type="NCBIfam" id="TIGR01646">
    <property type="entry name" value="vgr_GE"/>
    <property type="match status" value="1"/>
</dbReference>
<evidence type="ECO:0000313" key="6">
    <source>
        <dbReference type="EMBL" id="MBU3031511.1"/>
    </source>
</evidence>
<comment type="similarity">
    <text evidence="2">Belongs to the VgrG protein family.</text>
</comment>
<dbReference type="PANTHER" id="PTHR32305">
    <property type="match status" value="1"/>
</dbReference>